<dbReference type="Proteomes" id="UP001244427">
    <property type="component" value="Unassembled WGS sequence"/>
</dbReference>
<evidence type="ECO:0000313" key="2">
    <source>
        <dbReference type="EMBL" id="MDQ0647248.1"/>
    </source>
</evidence>
<gene>
    <name evidence="2" type="ORF">QFZ53_001444</name>
</gene>
<sequence>MSGDSNLARLRPYIPFLGRGLTIRRRSHRGAPEATGYPDCAHISLGAAHVVGMDAIATPVFFTPTQLAECLQISIRTLEDWRLRGYGPPFLPVGKHVRYPQDGFEAWVAAGMKGPS</sequence>
<comment type="caution">
    <text evidence="2">The sequence shown here is derived from an EMBL/GenBank/DDBJ whole genome shotgun (WGS) entry which is preliminary data.</text>
</comment>
<evidence type="ECO:0000259" key="1">
    <source>
        <dbReference type="Pfam" id="PF12728"/>
    </source>
</evidence>
<reference evidence="2 3" key="1">
    <citation type="submission" date="2023-07" db="EMBL/GenBank/DDBJ databases">
        <title>Comparative genomics of wheat-associated soil bacteria to identify genetic determinants of phenazine resistance.</title>
        <authorList>
            <person name="Mouncey N."/>
        </authorList>
    </citation>
    <scope>NUCLEOTIDE SEQUENCE [LARGE SCALE GENOMIC DNA]</scope>
    <source>
        <strain evidence="2 3">W4I9-1</strain>
    </source>
</reference>
<dbReference type="InterPro" id="IPR041657">
    <property type="entry name" value="HTH_17"/>
</dbReference>
<keyword evidence="3" id="KW-1185">Reference proteome</keyword>
<dbReference type="EMBL" id="JAUSXV010000001">
    <property type="protein sequence ID" value="MDQ0647248.1"/>
    <property type="molecule type" value="Genomic_DNA"/>
</dbReference>
<name>A0AAW8EUS5_9MICO</name>
<dbReference type="SUPFAM" id="SSF46955">
    <property type="entry name" value="Putative DNA-binding domain"/>
    <property type="match status" value="1"/>
</dbReference>
<dbReference type="InterPro" id="IPR009061">
    <property type="entry name" value="DNA-bd_dom_put_sf"/>
</dbReference>
<accession>A0AAW8EUS5</accession>
<dbReference type="AlphaFoldDB" id="A0AAW8EUS5"/>
<protein>
    <recommendedName>
        <fullName evidence="1">Helix-turn-helix domain-containing protein</fullName>
    </recommendedName>
</protein>
<evidence type="ECO:0000313" key="3">
    <source>
        <dbReference type="Proteomes" id="UP001244427"/>
    </source>
</evidence>
<organism evidence="2 3">
    <name type="scientific">Microbacterium natoriense</name>
    <dbReference type="NCBI Taxonomy" id="284570"/>
    <lineage>
        <taxon>Bacteria</taxon>
        <taxon>Bacillati</taxon>
        <taxon>Actinomycetota</taxon>
        <taxon>Actinomycetes</taxon>
        <taxon>Micrococcales</taxon>
        <taxon>Microbacteriaceae</taxon>
        <taxon>Microbacterium</taxon>
    </lineage>
</organism>
<dbReference type="Pfam" id="PF12728">
    <property type="entry name" value="HTH_17"/>
    <property type="match status" value="1"/>
</dbReference>
<proteinExistence type="predicted"/>
<feature type="domain" description="Helix-turn-helix" evidence="1">
    <location>
        <begin position="62"/>
        <end position="110"/>
    </location>
</feature>